<feature type="region of interest" description="Disordered" evidence="1">
    <location>
        <begin position="1"/>
        <end position="21"/>
    </location>
</feature>
<evidence type="ECO:0000313" key="2">
    <source>
        <dbReference type="EMBL" id="MDV7135380.1"/>
    </source>
</evidence>
<dbReference type="EMBL" id="JAWLUM010000003">
    <property type="protein sequence ID" value="MDV7135380.1"/>
    <property type="molecule type" value="Genomic_DNA"/>
</dbReference>
<dbReference type="RefSeq" id="WP_317713850.1">
    <property type="nucleotide sequence ID" value="NZ_JAWLUM010000003.1"/>
</dbReference>
<evidence type="ECO:0000256" key="1">
    <source>
        <dbReference type="SAM" id="MobiDB-lite"/>
    </source>
</evidence>
<accession>A0ABU4EVU7</accession>
<evidence type="ECO:0000313" key="3">
    <source>
        <dbReference type="Proteomes" id="UP001185792"/>
    </source>
</evidence>
<gene>
    <name evidence="2" type="ORF">R4198_16890</name>
</gene>
<name>A0ABU4EVU7_WILMA</name>
<dbReference type="Proteomes" id="UP001185792">
    <property type="component" value="Unassembled WGS sequence"/>
</dbReference>
<keyword evidence="3" id="KW-1185">Reference proteome</keyword>
<protein>
    <submittedName>
        <fullName evidence="2">Uncharacterized protein</fullName>
    </submittedName>
</protein>
<reference evidence="2 3" key="1">
    <citation type="submission" date="2023-10" db="EMBL/GenBank/DDBJ databases">
        <title>Development of a sustainable strategy for remediation of hydrocarbon-contaminated territories based on the waste exchange concept.</title>
        <authorList>
            <person name="Krivoruchko A."/>
        </authorList>
    </citation>
    <scope>NUCLEOTIDE SEQUENCE [LARGE SCALE GENOMIC DNA]</scope>
    <source>
        <strain evidence="2 3">IEGM 1236</strain>
    </source>
</reference>
<proteinExistence type="predicted"/>
<organism evidence="2 3">
    <name type="scientific">Williamsia marianensis</name>
    <dbReference type="NCBI Taxonomy" id="85044"/>
    <lineage>
        <taxon>Bacteria</taxon>
        <taxon>Bacillati</taxon>
        <taxon>Actinomycetota</taxon>
        <taxon>Actinomycetes</taxon>
        <taxon>Mycobacteriales</taxon>
        <taxon>Nocardiaceae</taxon>
        <taxon>Williamsia</taxon>
    </lineage>
</organism>
<comment type="caution">
    <text evidence="2">The sequence shown here is derived from an EMBL/GenBank/DDBJ whole genome shotgun (WGS) entry which is preliminary data.</text>
</comment>
<sequence length="58" mass="6915">MSDELETTYDPVNGEPLPERGEQVLIPVPEHLVEDDRPVYGSRLARDHWDERLWRFRP</sequence>